<dbReference type="AlphaFoldDB" id="A0A7Z8YQ76"/>
<sequence>MEDIFNELEESFLSEIEQEFEAKTLAEKRREWGALGGRPSAIGEKRDIRKSVRYSPTEWEDVEYKAREFGVNPSDYIRRCSLGKRMPDPERNLTLTKSAINFKRLSNALRMGIFNEVERERFLGELEEVIILIKNELKNGNESQIS</sequence>
<dbReference type="Proteomes" id="UP000270205">
    <property type="component" value="Unassembled WGS sequence"/>
</dbReference>
<dbReference type="RefSeq" id="WP_002664665.1">
    <property type="nucleotide sequence ID" value="NZ_UFTL01000002.1"/>
</dbReference>
<dbReference type="InterPro" id="IPR053842">
    <property type="entry name" value="NikA-like"/>
</dbReference>
<comment type="caution">
    <text evidence="1">The sequence shown here is derived from an EMBL/GenBank/DDBJ whole genome shotgun (WGS) entry which is preliminary data.</text>
</comment>
<accession>A0A7Z8YQ76</accession>
<proteinExistence type="predicted"/>
<dbReference type="Pfam" id="PF21983">
    <property type="entry name" value="NikA-like"/>
    <property type="match status" value="1"/>
</dbReference>
<name>A0A7Z8YQ76_9FLAO</name>
<gene>
    <name evidence="1" type="ORF">NCTC12929_02238</name>
</gene>
<reference evidence="1 2" key="1">
    <citation type="submission" date="2018-11" db="EMBL/GenBank/DDBJ databases">
        <authorList>
            <consortium name="Pathogen Informatics"/>
        </authorList>
    </citation>
    <scope>NUCLEOTIDE SEQUENCE [LARGE SCALE GENOMIC DNA]</scope>
    <source>
        <strain evidence="1 2">NCTC12929</strain>
    </source>
</reference>
<evidence type="ECO:0000313" key="2">
    <source>
        <dbReference type="Proteomes" id="UP000270205"/>
    </source>
</evidence>
<protein>
    <submittedName>
        <fullName evidence="1">Uncharacterized protein</fullName>
    </submittedName>
</protein>
<evidence type="ECO:0000313" key="1">
    <source>
        <dbReference type="EMBL" id="VDH06595.1"/>
    </source>
</evidence>
<organism evidence="1 2">
    <name type="scientific">Bergeyella zoohelcum</name>
    <dbReference type="NCBI Taxonomy" id="1015"/>
    <lineage>
        <taxon>Bacteria</taxon>
        <taxon>Pseudomonadati</taxon>
        <taxon>Bacteroidota</taxon>
        <taxon>Flavobacteriia</taxon>
        <taxon>Flavobacteriales</taxon>
        <taxon>Weeksellaceae</taxon>
        <taxon>Bergeyella</taxon>
    </lineage>
</organism>
<dbReference type="EMBL" id="UYIV01000002">
    <property type="protein sequence ID" value="VDH06595.1"/>
    <property type="molecule type" value="Genomic_DNA"/>
</dbReference>